<dbReference type="GO" id="GO:0003729">
    <property type="term" value="F:mRNA binding"/>
    <property type="evidence" value="ECO:0007669"/>
    <property type="project" value="UniProtKB-ARBA"/>
</dbReference>
<dbReference type="Pfam" id="PF13041">
    <property type="entry name" value="PPR_2"/>
    <property type="match status" value="1"/>
</dbReference>
<dbReference type="AlphaFoldDB" id="A0AAP0G8E7"/>
<dbReference type="PANTHER" id="PTHR47926">
    <property type="entry name" value="PENTATRICOPEPTIDE REPEAT-CONTAINING PROTEIN"/>
    <property type="match status" value="1"/>
</dbReference>
<feature type="repeat" description="PPR" evidence="3">
    <location>
        <begin position="418"/>
        <end position="452"/>
    </location>
</feature>
<dbReference type="InterPro" id="IPR002885">
    <property type="entry name" value="PPR_rpt"/>
</dbReference>
<dbReference type="FunFam" id="1.25.40.10:FF:000690">
    <property type="entry name" value="Pentatricopeptide repeat-containing protein"/>
    <property type="match status" value="1"/>
</dbReference>
<organism evidence="4 5">
    <name type="scientific">Platanthera zijinensis</name>
    <dbReference type="NCBI Taxonomy" id="2320716"/>
    <lineage>
        <taxon>Eukaryota</taxon>
        <taxon>Viridiplantae</taxon>
        <taxon>Streptophyta</taxon>
        <taxon>Embryophyta</taxon>
        <taxon>Tracheophyta</taxon>
        <taxon>Spermatophyta</taxon>
        <taxon>Magnoliopsida</taxon>
        <taxon>Liliopsida</taxon>
        <taxon>Asparagales</taxon>
        <taxon>Orchidaceae</taxon>
        <taxon>Orchidoideae</taxon>
        <taxon>Orchideae</taxon>
        <taxon>Orchidinae</taxon>
        <taxon>Platanthera</taxon>
    </lineage>
</organism>
<feature type="repeat" description="PPR" evidence="3">
    <location>
        <begin position="453"/>
        <end position="487"/>
    </location>
</feature>
<dbReference type="GO" id="GO:0009451">
    <property type="term" value="P:RNA modification"/>
    <property type="evidence" value="ECO:0007669"/>
    <property type="project" value="InterPro"/>
</dbReference>
<dbReference type="PROSITE" id="PS51375">
    <property type="entry name" value="PPR"/>
    <property type="match status" value="4"/>
</dbReference>
<dbReference type="PANTHER" id="PTHR47926:SF437">
    <property type="entry name" value="PENTACOTRIPEPTIDE-REPEAT REGION OF PRORP DOMAIN-CONTAINING PROTEIN"/>
    <property type="match status" value="1"/>
</dbReference>
<protein>
    <submittedName>
        <fullName evidence="4">Pentatricopeptide repeat-containing protein</fullName>
    </submittedName>
</protein>
<gene>
    <name evidence="4" type="primary">PCMP-E9</name>
    <name evidence="4" type="ORF">KSP39_PZI008556</name>
</gene>
<comment type="similarity">
    <text evidence="1">Belongs to the PPR family. PCMP-H subfamily.</text>
</comment>
<dbReference type="Pfam" id="PF20431">
    <property type="entry name" value="E_motif"/>
    <property type="match status" value="1"/>
</dbReference>
<evidence type="ECO:0000256" key="2">
    <source>
        <dbReference type="ARBA" id="ARBA00022737"/>
    </source>
</evidence>
<accession>A0AAP0G8E7</accession>
<dbReference type="InterPro" id="IPR046848">
    <property type="entry name" value="E_motif"/>
</dbReference>
<evidence type="ECO:0000313" key="5">
    <source>
        <dbReference type="Proteomes" id="UP001418222"/>
    </source>
</evidence>
<evidence type="ECO:0000313" key="4">
    <source>
        <dbReference type="EMBL" id="KAK8944406.1"/>
    </source>
</evidence>
<keyword evidence="2" id="KW-0677">Repeat</keyword>
<dbReference type="Pfam" id="PF01535">
    <property type="entry name" value="PPR"/>
    <property type="match status" value="5"/>
</dbReference>
<dbReference type="InterPro" id="IPR011990">
    <property type="entry name" value="TPR-like_helical_dom_sf"/>
</dbReference>
<feature type="repeat" description="PPR" evidence="3">
    <location>
        <begin position="284"/>
        <end position="318"/>
    </location>
</feature>
<dbReference type="Proteomes" id="UP001418222">
    <property type="component" value="Unassembled WGS sequence"/>
</dbReference>
<evidence type="ECO:0000256" key="3">
    <source>
        <dbReference type="PROSITE-ProRule" id="PRU00708"/>
    </source>
</evidence>
<dbReference type="NCBIfam" id="TIGR00756">
    <property type="entry name" value="PPR"/>
    <property type="match status" value="3"/>
</dbReference>
<sequence>MLPKFPRPLKPRQHSLAGGGRVWSADEKLCFSLLQRISSPVPSSPFRGLSFLLQIHAFLFRRSLDGNNQIYTLLISSLSNVAAALSGGLPAVSASALRHAHRTFDCRPVQDVLLCNSMIIALVRNRRYSASVVLYRDLRRTPPPPGSPEFHPNSYTFPFLLKSCSSLPKSVEQREGSQLHAHIVRMGYGSNVFVSTGLVDMYVKCGKLGAAGDVFDEMPVRSPASWTSLSVGYARNGETAGAMRMFQLMPEKDAAAFNAMIDVLMKSGDLCSAQKLFDEMPHRNVSSWTTLLSGYCKAGDTVNARQLLDEMPEKNIISWNAMIGGYNRNRQPHEALQLFRELQSYFDQFFPDEVTLASIIPAIAAIGAVNFGHWIHNYARRKGLDRAAIVATALVDMYSKCGDVNEARKTFDSILKKETISWNALINGLALNGRAREALDTFMEMRRSGVSPDEVTMVGVLSACSHGGFVEEGRRWFEEMENLGIDRNVAHYGCLVDLLGRGGYLEEAEILIKTMPFAPNGIILSSLLFGCVCHRDVEKAERVIMMASFVEPGNVRNYVMLRNLYAAENRWGDVELVEGIMRKLGWKREAGCSAIEIGSRVSEFVAGDRVHPESERIYLVLKNLEDQMCVRRGGDEPEFVLLL</sequence>
<dbReference type="Pfam" id="PF12854">
    <property type="entry name" value="PPR_1"/>
    <property type="match status" value="1"/>
</dbReference>
<dbReference type="Gene3D" id="1.25.40.10">
    <property type="entry name" value="Tetratricopeptide repeat domain"/>
    <property type="match status" value="3"/>
</dbReference>
<keyword evidence="5" id="KW-1185">Reference proteome</keyword>
<feature type="repeat" description="PPR" evidence="3">
    <location>
        <begin position="253"/>
        <end position="283"/>
    </location>
</feature>
<dbReference type="EMBL" id="JBBWWQ010000006">
    <property type="protein sequence ID" value="KAK8944406.1"/>
    <property type="molecule type" value="Genomic_DNA"/>
</dbReference>
<comment type="caution">
    <text evidence="4">The sequence shown here is derived from an EMBL/GenBank/DDBJ whole genome shotgun (WGS) entry which is preliminary data.</text>
</comment>
<dbReference type="InterPro" id="IPR046960">
    <property type="entry name" value="PPR_At4g14850-like_plant"/>
</dbReference>
<reference evidence="4 5" key="1">
    <citation type="journal article" date="2022" name="Nat. Plants">
        <title>Genomes of leafy and leafless Platanthera orchids illuminate the evolution of mycoheterotrophy.</title>
        <authorList>
            <person name="Li M.H."/>
            <person name="Liu K.W."/>
            <person name="Li Z."/>
            <person name="Lu H.C."/>
            <person name="Ye Q.L."/>
            <person name="Zhang D."/>
            <person name="Wang J.Y."/>
            <person name="Li Y.F."/>
            <person name="Zhong Z.M."/>
            <person name="Liu X."/>
            <person name="Yu X."/>
            <person name="Liu D.K."/>
            <person name="Tu X.D."/>
            <person name="Liu B."/>
            <person name="Hao Y."/>
            <person name="Liao X.Y."/>
            <person name="Jiang Y.T."/>
            <person name="Sun W.H."/>
            <person name="Chen J."/>
            <person name="Chen Y.Q."/>
            <person name="Ai Y."/>
            <person name="Zhai J.W."/>
            <person name="Wu S.S."/>
            <person name="Zhou Z."/>
            <person name="Hsiao Y.Y."/>
            <person name="Wu W.L."/>
            <person name="Chen Y.Y."/>
            <person name="Lin Y.F."/>
            <person name="Hsu J.L."/>
            <person name="Li C.Y."/>
            <person name="Wang Z.W."/>
            <person name="Zhao X."/>
            <person name="Zhong W.Y."/>
            <person name="Ma X.K."/>
            <person name="Ma L."/>
            <person name="Huang J."/>
            <person name="Chen G.Z."/>
            <person name="Huang M.Z."/>
            <person name="Huang L."/>
            <person name="Peng D.H."/>
            <person name="Luo Y.B."/>
            <person name="Zou S.Q."/>
            <person name="Chen S.P."/>
            <person name="Lan S."/>
            <person name="Tsai W.C."/>
            <person name="Van de Peer Y."/>
            <person name="Liu Z.J."/>
        </authorList>
    </citation>
    <scope>NUCLEOTIDE SEQUENCE [LARGE SCALE GENOMIC DNA]</scope>
    <source>
        <strain evidence="4">Lor287</strain>
    </source>
</reference>
<proteinExistence type="inferred from homology"/>
<evidence type="ECO:0000256" key="1">
    <source>
        <dbReference type="ARBA" id="ARBA00006643"/>
    </source>
</evidence>
<name>A0AAP0G8E7_9ASPA</name>